<protein>
    <recommendedName>
        <fullName evidence="4">GntR C-terminal domain-containing protein</fullName>
    </recommendedName>
</protein>
<keyword evidence="1" id="KW-0805">Transcription regulation</keyword>
<evidence type="ECO:0000313" key="5">
    <source>
        <dbReference type="EMBL" id="MPN40720.1"/>
    </source>
</evidence>
<evidence type="ECO:0000256" key="3">
    <source>
        <dbReference type="ARBA" id="ARBA00023163"/>
    </source>
</evidence>
<evidence type="ECO:0000256" key="1">
    <source>
        <dbReference type="ARBA" id="ARBA00023015"/>
    </source>
</evidence>
<dbReference type="InterPro" id="IPR011711">
    <property type="entry name" value="GntR_C"/>
</dbReference>
<keyword evidence="2" id="KW-0238">DNA-binding</keyword>
<dbReference type="Pfam" id="PF07729">
    <property type="entry name" value="FCD"/>
    <property type="match status" value="1"/>
</dbReference>
<evidence type="ECO:0000259" key="4">
    <source>
        <dbReference type="Pfam" id="PF07729"/>
    </source>
</evidence>
<sequence>MYIFKFYDNDIMIEILQQTWDNLRYARLIWISSEEFLNNFYEEHNEIIAAIKDRNGAALRDAVEKHLRCGLGYMEACLEDK</sequence>
<dbReference type="AlphaFoldDB" id="A0A645HPF4"/>
<dbReference type="Gene3D" id="1.20.120.530">
    <property type="entry name" value="GntR ligand-binding domain-like"/>
    <property type="match status" value="1"/>
</dbReference>
<proteinExistence type="predicted"/>
<dbReference type="EMBL" id="VSSQ01097311">
    <property type="protein sequence ID" value="MPN40720.1"/>
    <property type="molecule type" value="Genomic_DNA"/>
</dbReference>
<dbReference type="InterPro" id="IPR008920">
    <property type="entry name" value="TF_FadR/GntR_C"/>
</dbReference>
<organism evidence="5">
    <name type="scientific">bioreactor metagenome</name>
    <dbReference type="NCBI Taxonomy" id="1076179"/>
    <lineage>
        <taxon>unclassified sequences</taxon>
        <taxon>metagenomes</taxon>
        <taxon>ecological metagenomes</taxon>
    </lineage>
</organism>
<accession>A0A645HPF4</accession>
<dbReference type="SUPFAM" id="SSF48008">
    <property type="entry name" value="GntR ligand-binding domain-like"/>
    <property type="match status" value="1"/>
</dbReference>
<keyword evidence="3" id="KW-0804">Transcription</keyword>
<feature type="domain" description="GntR C-terminal" evidence="4">
    <location>
        <begin position="2"/>
        <end position="68"/>
    </location>
</feature>
<evidence type="ECO:0000256" key="2">
    <source>
        <dbReference type="ARBA" id="ARBA00023125"/>
    </source>
</evidence>
<comment type="caution">
    <text evidence="5">The sequence shown here is derived from an EMBL/GenBank/DDBJ whole genome shotgun (WGS) entry which is preliminary data.</text>
</comment>
<gene>
    <name evidence="5" type="ORF">SDC9_188259</name>
</gene>
<name>A0A645HPF4_9ZZZZ</name>
<reference evidence="5" key="1">
    <citation type="submission" date="2019-08" db="EMBL/GenBank/DDBJ databases">
        <authorList>
            <person name="Kucharzyk K."/>
            <person name="Murdoch R.W."/>
            <person name="Higgins S."/>
            <person name="Loffler F."/>
        </authorList>
    </citation>
    <scope>NUCLEOTIDE SEQUENCE</scope>
</reference>
<dbReference type="GO" id="GO:0003677">
    <property type="term" value="F:DNA binding"/>
    <property type="evidence" value="ECO:0007669"/>
    <property type="project" value="UniProtKB-KW"/>
</dbReference>